<evidence type="ECO:0000259" key="3">
    <source>
        <dbReference type="PROSITE" id="PS50977"/>
    </source>
</evidence>
<gene>
    <name evidence="4" type="ORF">ACFFGN_29440</name>
</gene>
<evidence type="ECO:0000256" key="2">
    <source>
        <dbReference type="PROSITE-ProRule" id="PRU00335"/>
    </source>
</evidence>
<keyword evidence="5" id="KW-1185">Reference proteome</keyword>
<feature type="domain" description="HTH tetR-type" evidence="3">
    <location>
        <begin position="5"/>
        <end position="65"/>
    </location>
</feature>
<accession>A0ABV6QUA6</accession>
<sequence length="192" mass="21085">MARNPERRIQLADAGLTVLAAAGARGLTHRAVDAAAAVPAGTASNYFRSRDELLGALGERIFERFAPDEAVLARLATREPSVELVTDYVRHIVERLLAQPSLTIALFELRLEATRRPGLNDILTKTLEQNFSLDVAFHLQAGLPGGMDEVRLLRFAVDGMMLDQLTPGTGRHYDVDAVTEQLVRRLIPNCTD</sequence>
<evidence type="ECO:0000256" key="1">
    <source>
        <dbReference type="ARBA" id="ARBA00023125"/>
    </source>
</evidence>
<comment type="caution">
    <text evidence="4">The sequence shown here is derived from an EMBL/GenBank/DDBJ whole genome shotgun (WGS) entry which is preliminary data.</text>
</comment>
<dbReference type="EMBL" id="JBHLTC010000037">
    <property type="protein sequence ID" value="MFC0628230.1"/>
    <property type="molecule type" value="Genomic_DNA"/>
</dbReference>
<keyword evidence="1 2" id="KW-0238">DNA-binding</keyword>
<dbReference type="InterPro" id="IPR001647">
    <property type="entry name" value="HTH_TetR"/>
</dbReference>
<feature type="DNA-binding region" description="H-T-H motif" evidence="2">
    <location>
        <begin position="28"/>
        <end position="47"/>
    </location>
</feature>
<evidence type="ECO:0000313" key="4">
    <source>
        <dbReference type="EMBL" id="MFC0628230.1"/>
    </source>
</evidence>
<reference evidence="4 5" key="1">
    <citation type="submission" date="2024-09" db="EMBL/GenBank/DDBJ databases">
        <authorList>
            <person name="Sun Q."/>
            <person name="Mori K."/>
        </authorList>
    </citation>
    <scope>NUCLEOTIDE SEQUENCE [LARGE SCALE GENOMIC DNA]</scope>
    <source>
        <strain evidence="4 5">CGMCC 1.15906</strain>
    </source>
</reference>
<protein>
    <submittedName>
        <fullName evidence="4">TetR/AcrR family transcriptional regulator</fullName>
    </submittedName>
</protein>
<dbReference type="PROSITE" id="PS50977">
    <property type="entry name" value="HTH_TETR_2"/>
    <property type="match status" value="1"/>
</dbReference>
<dbReference type="Pfam" id="PF17940">
    <property type="entry name" value="TetR_C_31"/>
    <property type="match status" value="1"/>
</dbReference>
<proteinExistence type="predicted"/>
<dbReference type="InterPro" id="IPR041583">
    <property type="entry name" value="TetR_C_31"/>
</dbReference>
<dbReference type="Proteomes" id="UP001589890">
    <property type="component" value="Unassembled WGS sequence"/>
</dbReference>
<name>A0ABV6QUA6_9ACTN</name>
<evidence type="ECO:0000313" key="5">
    <source>
        <dbReference type="Proteomes" id="UP001589890"/>
    </source>
</evidence>
<dbReference type="Gene3D" id="1.10.357.10">
    <property type="entry name" value="Tetracycline Repressor, domain 2"/>
    <property type="match status" value="1"/>
</dbReference>
<dbReference type="SUPFAM" id="SSF46689">
    <property type="entry name" value="Homeodomain-like"/>
    <property type="match status" value="1"/>
</dbReference>
<organism evidence="4 5">
    <name type="scientific">Kribbella deserti</name>
    <dbReference type="NCBI Taxonomy" id="1926257"/>
    <lineage>
        <taxon>Bacteria</taxon>
        <taxon>Bacillati</taxon>
        <taxon>Actinomycetota</taxon>
        <taxon>Actinomycetes</taxon>
        <taxon>Propionibacteriales</taxon>
        <taxon>Kribbellaceae</taxon>
        <taxon>Kribbella</taxon>
    </lineage>
</organism>
<dbReference type="InterPro" id="IPR009057">
    <property type="entry name" value="Homeodomain-like_sf"/>
</dbReference>
<dbReference type="RefSeq" id="WP_380054094.1">
    <property type="nucleotide sequence ID" value="NZ_JBHLTC010000037.1"/>
</dbReference>